<accession>A0A547P7H7</accession>
<evidence type="ECO:0000313" key="3">
    <source>
        <dbReference type="Proteomes" id="UP000316343"/>
    </source>
</evidence>
<dbReference type="EMBL" id="VHJK01000002">
    <property type="protein sequence ID" value="TRD10093.1"/>
    <property type="molecule type" value="Genomic_DNA"/>
</dbReference>
<keyword evidence="3" id="KW-1185">Reference proteome</keyword>
<dbReference type="OrthoDB" id="8479901at2"/>
<evidence type="ECO:0000313" key="2">
    <source>
        <dbReference type="EMBL" id="TRD10093.1"/>
    </source>
</evidence>
<comment type="caution">
    <text evidence="2">The sequence shown here is derived from an EMBL/GenBank/DDBJ whole genome shotgun (WGS) entry which is preliminary data.</text>
</comment>
<gene>
    <name evidence="2" type="ORF">FGU71_13985</name>
</gene>
<protein>
    <submittedName>
        <fullName evidence="2">Uncharacterized protein</fullName>
    </submittedName>
</protein>
<dbReference type="RefSeq" id="WP_142789403.1">
    <property type="nucleotide sequence ID" value="NZ_VHJK01000002.1"/>
</dbReference>
<evidence type="ECO:0000256" key="1">
    <source>
        <dbReference type="SAM" id="MobiDB-lite"/>
    </source>
</evidence>
<feature type="region of interest" description="Disordered" evidence="1">
    <location>
        <begin position="1"/>
        <end position="22"/>
    </location>
</feature>
<sequence length="290" mass="30700">MSAFALSACSEAESEPSAETGAPAVMESNWDGVTKAKADNIVTLEMPEIPAGILVNGEPAKVNIGFGEVKVLIEADETGLSCQNSYIVTFASGEKGQLLANHCHGDARFKITPGEMTEELVTKADVDNPDDDIEVESELPEPGTSLAMGWSANGFEQLPDRYKWMGGQGDDAFFALGVPETDDSVWVSRCDKGQLVSMVFVNDDKLAENAKSTLTVETDKGAQKSYAVKAEESGMGPAYVVRNKAGAGPLTQMLSGDWLYLQMGEGDGAGKVRISLSGARDKASAMLKAC</sequence>
<dbReference type="Proteomes" id="UP000316343">
    <property type="component" value="Unassembled WGS sequence"/>
</dbReference>
<name>A0A547P7H7_9SPHN</name>
<proteinExistence type="predicted"/>
<organism evidence="2 3">
    <name type="scientific">Erythrobacter insulae</name>
    <dbReference type="NCBI Taxonomy" id="2584124"/>
    <lineage>
        <taxon>Bacteria</taxon>
        <taxon>Pseudomonadati</taxon>
        <taxon>Pseudomonadota</taxon>
        <taxon>Alphaproteobacteria</taxon>
        <taxon>Sphingomonadales</taxon>
        <taxon>Erythrobacteraceae</taxon>
        <taxon>Erythrobacter/Porphyrobacter group</taxon>
        <taxon>Erythrobacter</taxon>
    </lineage>
</organism>
<dbReference type="AlphaFoldDB" id="A0A547P7H7"/>
<reference evidence="2 3" key="1">
    <citation type="submission" date="2019-06" db="EMBL/GenBank/DDBJ databases">
        <title>Erythrobacter insulae sp. nov., isolated from a tidal flat.</title>
        <authorList>
            <person name="Yoon J.-H."/>
        </authorList>
    </citation>
    <scope>NUCLEOTIDE SEQUENCE [LARGE SCALE GENOMIC DNA]</scope>
    <source>
        <strain evidence="2 3">JBTF-M21</strain>
    </source>
</reference>